<dbReference type="AlphaFoldDB" id="A0A1J7J6N7"/>
<evidence type="ECO:0000313" key="2">
    <source>
        <dbReference type="EMBL" id="OIW23162.1"/>
    </source>
</evidence>
<reference evidence="2 3" key="1">
    <citation type="submission" date="2016-10" db="EMBL/GenBank/DDBJ databases">
        <title>Draft genome sequence of Coniochaeta ligniaria NRRL30616, a lignocellulolytic fungus for bioabatement of inhibitors in plant biomass hydrolysates.</title>
        <authorList>
            <consortium name="DOE Joint Genome Institute"/>
            <person name="Jimenez D.J."/>
            <person name="Hector R.E."/>
            <person name="Riley R."/>
            <person name="Sun H."/>
            <person name="Grigoriev I.V."/>
            <person name="Van Elsas J.D."/>
            <person name="Nichols N.N."/>
        </authorList>
    </citation>
    <scope>NUCLEOTIDE SEQUENCE [LARGE SCALE GENOMIC DNA]</scope>
    <source>
        <strain evidence="2 3">NRRL 30616</strain>
    </source>
</reference>
<evidence type="ECO:0000313" key="3">
    <source>
        <dbReference type="Proteomes" id="UP000182658"/>
    </source>
</evidence>
<gene>
    <name evidence="2" type="ORF">CONLIGDRAFT_649966</name>
</gene>
<name>A0A1J7J6N7_9PEZI</name>
<organism evidence="2 3">
    <name type="scientific">Coniochaeta ligniaria NRRL 30616</name>
    <dbReference type="NCBI Taxonomy" id="1408157"/>
    <lineage>
        <taxon>Eukaryota</taxon>
        <taxon>Fungi</taxon>
        <taxon>Dikarya</taxon>
        <taxon>Ascomycota</taxon>
        <taxon>Pezizomycotina</taxon>
        <taxon>Sordariomycetes</taxon>
        <taxon>Sordariomycetidae</taxon>
        <taxon>Coniochaetales</taxon>
        <taxon>Coniochaetaceae</taxon>
        <taxon>Coniochaeta</taxon>
    </lineage>
</organism>
<dbReference type="Proteomes" id="UP000182658">
    <property type="component" value="Unassembled WGS sequence"/>
</dbReference>
<dbReference type="InParanoid" id="A0A1J7J6N7"/>
<evidence type="ECO:0000256" key="1">
    <source>
        <dbReference type="SAM" id="MobiDB-lite"/>
    </source>
</evidence>
<feature type="region of interest" description="Disordered" evidence="1">
    <location>
        <begin position="28"/>
        <end position="117"/>
    </location>
</feature>
<sequence length="117" mass="12630">MPWDGKDDLEMTFPVMVRDGTVGFETRKAAMSGTRRTRSLQSPPSPPAQPEPTSTSSAKIASYNSPTPTTPRRGKITRSPSRSFGCSARGRRVFDPDERSTVGDATPMAARAPSTKT</sequence>
<dbReference type="EMBL" id="KV875108">
    <property type="protein sequence ID" value="OIW23162.1"/>
    <property type="molecule type" value="Genomic_DNA"/>
</dbReference>
<proteinExistence type="predicted"/>
<protein>
    <submittedName>
        <fullName evidence="2">Uncharacterized protein</fullName>
    </submittedName>
</protein>
<accession>A0A1J7J6N7</accession>
<feature type="compositionally biased region" description="Basic and acidic residues" evidence="1">
    <location>
        <begin position="92"/>
        <end position="101"/>
    </location>
</feature>
<keyword evidence="3" id="KW-1185">Reference proteome</keyword>